<evidence type="ECO:0000256" key="1">
    <source>
        <dbReference type="SAM" id="MobiDB-lite"/>
    </source>
</evidence>
<accession>A0A9D4JBA1</accession>
<dbReference type="EMBL" id="JAIWYP010000007">
    <property type="protein sequence ID" value="KAH3803269.1"/>
    <property type="molecule type" value="Genomic_DNA"/>
</dbReference>
<keyword evidence="3" id="KW-1185">Reference proteome</keyword>
<dbReference type="AlphaFoldDB" id="A0A9D4JBA1"/>
<feature type="compositionally biased region" description="Low complexity" evidence="1">
    <location>
        <begin position="49"/>
        <end position="68"/>
    </location>
</feature>
<sequence>MNLFCYSSITICTFTSASLSTTDGTAQYTGITTPRATFTCSSSSCRIKSNGSGRSASGGNINSSSSDGCRSKRRGSDRSIVEVEVVVLLLHTYCNAIAYANFMV</sequence>
<name>A0A9D4JBA1_DREPO</name>
<protein>
    <submittedName>
        <fullName evidence="2">Uncharacterized protein</fullName>
    </submittedName>
</protein>
<organism evidence="2 3">
    <name type="scientific">Dreissena polymorpha</name>
    <name type="common">Zebra mussel</name>
    <name type="synonym">Mytilus polymorpha</name>
    <dbReference type="NCBI Taxonomy" id="45954"/>
    <lineage>
        <taxon>Eukaryota</taxon>
        <taxon>Metazoa</taxon>
        <taxon>Spiralia</taxon>
        <taxon>Lophotrochozoa</taxon>
        <taxon>Mollusca</taxon>
        <taxon>Bivalvia</taxon>
        <taxon>Autobranchia</taxon>
        <taxon>Heteroconchia</taxon>
        <taxon>Euheterodonta</taxon>
        <taxon>Imparidentia</taxon>
        <taxon>Neoheterodontei</taxon>
        <taxon>Myida</taxon>
        <taxon>Dreissenoidea</taxon>
        <taxon>Dreissenidae</taxon>
        <taxon>Dreissena</taxon>
    </lineage>
</organism>
<comment type="caution">
    <text evidence="2">The sequence shown here is derived from an EMBL/GenBank/DDBJ whole genome shotgun (WGS) entry which is preliminary data.</text>
</comment>
<proteinExistence type="predicted"/>
<gene>
    <name evidence="2" type="ORF">DPMN_156971</name>
</gene>
<reference evidence="2" key="2">
    <citation type="submission" date="2020-11" db="EMBL/GenBank/DDBJ databases">
        <authorList>
            <person name="McCartney M.A."/>
            <person name="Auch B."/>
            <person name="Kono T."/>
            <person name="Mallez S."/>
            <person name="Becker A."/>
            <person name="Gohl D.M."/>
            <person name="Silverstein K.A.T."/>
            <person name="Koren S."/>
            <person name="Bechman K.B."/>
            <person name="Herman A."/>
            <person name="Abrahante J.E."/>
            <person name="Garbe J."/>
        </authorList>
    </citation>
    <scope>NUCLEOTIDE SEQUENCE</scope>
    <source>
        <strain evidence="2">Duluth1</strain>
        <tissue evidence="2">Whole animal</tissue>
    </source>
</reference>
<evidence type="ECO:0000313" key="2">
    <source>
        <dbReference type="EMBL" id="KAH3803269.1"/>
    </source>
</evidence>
<reference evidence="2" key="1">
    <citation type="journal article" date="2019" name="bioRxiv">
        <title>The Genome of the Zebra Mussel, Dreissena polymorpha: A Resource for Invasive Species Research.</title>
        <authorList>
            <person name="McCartney M.A."/>
            <person name="Auch B."/>
            <person name="Kono T."/>
            <person name="Mallez S."/>
            <person name="Zhang Y."/>
            <person name="Obille A."/>
            <person name="Becker A."/>
            <person name="Abrahante J.E."/>
            <person name="Garbe J."/>
            <person name="Badalamenti J.P."/>
            <person name="Herman A."/>
            <person name="Mangelson H."/>
            <person name="Liachko I."/>
            <person name="Sullivan S."/>
            <person name="Sone E.D."/>
            <person name="Koren S."/>
            <person name="Silverstein K.A.T."/>
            <person name="Beckman K.B."/>
            <person name="Gohl D.M."/>
        </authorList>
    </citation>
    <scope>NUCLEOTIDE SEQUENCE</scope>
    <source>
        <strain evidence="2">Duluth1</strain>
        <tissue evidence="2">Whole animal</tissue>
    </source>
</reference>
<dbReference type="Proteomes" id="UP000828390">
    <property type="component" value="Unassembled WGS sequence"/>
</dbReference>
<evidence type="ECO:0000313" key="3">
    <source>
        <dbReference type="Proteomes" id="UP000828390"/>
    </source>
</evidence>
<feature type="region of interest" description="Disordered" evidence="1">
    <location>
        <begin position="48"/>
        <end position="77"/>
    </location>
</feature>